<dbReference type="RefSeq" id="WP_176785585.1">
    <property type="nucleotide sequence ID" value="NZ_FNGS01000006.1"/>
</dbReference>
<dbReference type="Proteomes" id="UP000198901">
    <property type="component" value="Unassembled WGS sequence"/>
</dbReference>
<sequence>MRGNNKYLQKVQDELDVYRRHLLLDEELSPRQQETFDKMNIARGWLKQGYSDAQVIQLLRTDPETRLQERRAREVLVMAYDLYADIRLARNPEGVKYLYAEMFREAAQLAYQEARQALDFKDHKAGAELLKIFRSLTQEAAELDGAYQEKERDLSQGKKPTKIIIKRVTKNVNGVEKTDFSEEAHFEELPE</sequence>
<evidence type="ECO:0000313" key="2">
    <source>
        <dbReference type="Proteomes" id="UP000198901"/>
    </source>
</evidence>
<protein>
    <submittedName>
        <fullName evidence="1">Uncharacterized protein</fullName>
    </submittedName>
</protein>
<organism evidence="1 2">
    <name type="scientific">Siphonobacter aquaeclarae</name>
    <dbReference type="NCBI Taxonomy" id="563176"/>
    <lineage>
        <taxon>Bacteria</taxon>
        <taxon>Pseudomonadati</taxon>
        <taxon>Bacteroidota</taxon>
        <taxon>Cytophagia</taxon>
        <taxon>Cytophagales</taxon>
        <taxon>Cytophagaceae</taxon>
        <taxon>Siphonobacter</taxon>
    </lineage>
</organism>
<dbReference type="EMBL" id="FNGS01000006">
    <property type="protein sequence ID" value="SDM41743.1"/>
    <property type="molecule type" value="Genomic_DNA"/>
</dbReference>
<dbReference type="AlphaFoldDB" id="A0A1G9T1X9"/>
<name>A0A1G9T1X9_9BACT</name>
<evidence type="ECO:0000313" key="1">
    <source>
        <dbReference type="EMBL" id="SDM41743.1"/>
    </source>
</evidence>
<proteinExistence type="predicted"/>
<gene>
    <name evidence="1" type="ORF">SAMN04488090_3383</name>
</gene>
<dbReference type="STRING" id="563176.SAMN04488090_3383"/>
<keyword evidence="2" id="KW-1185">Reference proteome</keyword>
<accession>A0A1G9T1X9</accession>
<reference evidence="1 2" key="1">
    <citation type="submission" date="2016-10" db="EMBL/GenBank/DDBJ databases">
        <authorList>
            <person name="de Groot N.N."/>
        </authorList>
    </citation>
    <scope>NUCLEOTIDE SEQUENCE [LARGE SCALE GENOMIC DNA]</scope>
    <source>
        <strain evidence="1 2">DSM 21668</strain>
    </source>
</reference>